<dbReference type="GO" id="GO:0006357">
    <property type="term" value="P:regulation of transcription by RNA polymerase II"/>
    <property type="evidence" value="ECO:0007669"/>
    <property type="project" value="TreeGrafter"/>
</dbReference>
<dbReference type="SUPFAM" id="SSF47370">
    <property type="entry name" value="Bromodomain"/>
    <property type="match status" value="1"/>
</dbReference>
<comment type="subcellular location">
    <subcellularLocation>
        <location evidence="1">Nucleus</location>
    </subcellularLocation>
</comment>
<dbReference type="Pfam" id="PF00439">
    <property type="entry name" value="Bromodomain"/>
    <property type="match status" value="1"/>
</dbReference>
<feature type="region of interest" description="Disordered" evidence="7">
    <location>
        <begin position="172"/>
        <end position="215"/>
    </location>
</feature>
<dbReference type="CDD" id="cd05513">
    <property type="entry name" value="Bromo_brd7_like"/>
    <property type="match status" value="1"/>
</dbReference>
<evidence type="ECO:0000256" key="1">
    <source>
        <dbReference type="ARBA" id="ARBA00004123"/>
    </source>
</evidence>
<protein>
    <recommendedName>
        <fullName evidence="8">Bromo domain-containing protein</fullName>
    </recommendedName>
</protein>
<feature type="compositionally biased region" description="Basic residues" evidence="7">
    <location>
        <begin position="70"/>
        <end position="95"/>
    </location>
</feature>
<name>A0A7R8UEQ6_HERIL</name>
<dbReference type="Gene3D" id="1.20.920.10">
    <property type="entry name" value="Bromodomain-like"/>
    <property type="match status" value="1"/>
</dbReference>
<keyword evidence="4" id="KW-0804">Transcription</keyword>
<evidence type="ECO:0000256" key="3">
    <source>
        <dbReference type="ARBA" id="ARBA00023117"/>
    </source>
</evidence>
<sequence length="800" mass="90110">MGSKKHKKHKSERRDRYEEYSMDRPSSLKLILKVGGSNSTPEYGNDSPAFMPDPETGNPSFIDDYPDKPKKSKKKKKKKDREKKHKHHKEKRHRHREDSSQEEMSYGEENSHQMQENILRYSGITTEHSPACRPVTKPMIPMKIEEPERSPSLSPVKSITDSVPPQILIPSPGGASTLGTASTPGSTAALTPRALEAPKTPSSSSESGREPRSCVIKMKQSRSPLSKLLDYLLRSLEKRDPHQFFAWPVTDDIAPGYSTIITKPMDFSTMRQKIDDNEYTTLQEFADDFRLMCENAIRYNHVETVYHKAAKRLLHVGGKLLQPEHLMRSLKPQPGYMRELTSKELGFDPRFYQDVHMMDSADEGASTGAEEPTAAQLEEEEKRKALRIENEPKSRFEAYVDDLTAEEVLAQVQSAAQAAKKKLSAHRRAHDMGFLRQNKDGTTSMKILLHDENDGRERVVTLGNFIGKLQEGSGQLQGFREDRRNSAKIVKPLNYGAFSSFAPTFDSRFSNLSREETELVLHTYGDEVGAEYTESIMDFTKDSSYASILAGRLLDYLTNGEHRKTMATICESQYQRYEQSELEKAFPDPKTSEEAEYEKYKNVKIDFVKLRTLSNLGIDVSFLGEMEQGMKSFNQTKKLQEQLIANLALIEKLHSSQHDRLSQPLPPHLSNVVPAGPEEHLLASQITANLTEIAKKLPPSAISNPHGLRKAMGMSNVGLPPLPQRQMIVPDILQETCTPISISSNTTEVPMDIETDSNVNQNNSSSVDLESELREFLENGGEGMTSSHPDDNSIEQMLLN</sequence>
<dbReference type="EMBL" id="LR899009">
    <property type="protein sequence ID" value="CAD7079328.1"/>
    <property type="molecule type" value="Genomic_DNA"/>
</dbReference>
<dbReference type="OrthoDB" id="21648at2759"/>
<evidence type="ECO:0000256" key="7">
    <source>
        <dbReference type="SAM" id="MobiDB-lite"/>
    </source>
</evidence>
<dbReference type="InterPro" id="IPR001487">
    <property type="entry name" value="Bromodomain"/>
</dbReference>
<feature type="compositionally biased region" description="Basic and acidic residues" evidence="7">
    <location>
        <begin position="12"/>
        <end position="22"/>
    </location>
</feature>
<dbReference type="SMART" id="SM00297">
    <property type="entry name" value="BROMO"/>
    <property type="match status" value="1"/>
</dbReference>
<keyword evidence="3 6" id="KW-0103">Bromodomain</keyword>
<keyword evidence="2" id="KW-0805">Transcription regulation</keyword>
<keyword evidence="10" id="KW-1185">Reference proteome</keyword>
<evidence type="ECO:0000256" key="6">
    <source>
        <dbReference type="PROSITE-ProRule" id="PRU00035"/>
    </source>
</evidence>
<feature type="domain" description="Bromo" evidence="8">
    <location>
        <begin position="237"/>
        <end position="307"/>
    </location>
</feature>
<feature type="compositionally biased region" description="Polar residues" evidence="7">
    <location>
        <begin position="177"/>
        <end position="189"/>
    </location>
</feature>
<proteinExistence type="predicted"/>
<dbReference type="PROSITE" id="PS50014">
    <property type="entry name" value="BROMODOMAIN_2"/>
    <property type="match status" value="1"/>
</dbReference>
<dbReference type="InterPro" id="IPR051831">
    <property type="entry name" value="Bromodomain_contain_prot"/>
</dbReference>
<evidence type="ECO:0000256" key="2">
    <source>
        <dbReference type="ARBA" id="ARBA00023015"/>
    </source>
</evidence>
<organism evidence="9 10">
    <name type="scientific">Hermetia illucens</name>
    <name type="common">Black soldier fly</name>
    <dbReference type="NCBI Taxonomy" id="343691"/>
    <lineage>
        <taxon>Eukaryota</taxon>
        <taxon>Metazoa</taxon>
        <taxon>Ecdysozoa</taxon>
        <taxon>Arthropoda</taxon>
        <taxon>Hexapoda</taxon>
        <taxon>Insecta</taxon>
        <taxon>Pterygota</taxon>
        <taxon>Neoptera</taxon>
        <taxon>Endopterygota</taxon>
        <taxon>Diptera</taxon>
        <taxon>Brachycera</taxon>
        <taxon>Stratiomyomorpha</taxon>
        <taxon>Stratiomyidae</taxon>
        <taxon>Hermetiinae</taxon>
        <taxon>Hermetia</taxon>
    </lineage>
</organism>
<dbReference type="InterPro" id="IPR036427">
    <property type="entry name" value="Bromodomain-like_sf"/>
</dbReference>
<dbReference type="AlphaFoldDB" id="A0A7R8UEQ6"/>
<feature type="region of interest" description="Disordered" evidence="7">
    <location>
        <begin position="779"/>
        <end position="800"/>
    </location>
</feature>
<reference evidence="9 10" key="1">
    <citation type="submission" date="2020-11" db="EMBL/GenBank/DDBJ databases">
        <authorList>
            <person name="Wallbank WR R."/>
            <person name="Pardo Diaz C."/>
            <person name="Kozak K."/>
            <person name="Martin S."/>
            <person name="Jiggins C."/>
            <person name="Moest M."/>
            <person name="Warren A I."/>
            <person name="Generalovic N T."/>
            <person name="Byers J.R.P. K."/>
            <person name="Montejo-Kovacevich G."/>
            <person name="Yen C E."/>
        </authorList>
    </citation>
    <scope>NUCLEOTIDE SEQUENCE [LARGE SCALE GENOMIC DNA]</scope>
</reference>
<dbReference type="GO" id="GO:0005634">
    <property type="term" value="C:nucleus"/>
    <property type="evidence" value="ECO:0007669"/>
    <property type="project" value="UniProtKB-SubCell"/>
</dbReference>
<evidence type="ECO:0000256" key="4">
    <source>
        <dbReference type="ARBA" id="ARBA00023163"/>
    </source>
</evidence>
<dbReference type="InterPro" id="IPR021900">
    <property type="entry name" value="DUF3512"/>
</dbReference>
<dbReference type="Proteomes" id="UP000594454">
    <property type="component" value="Chromosome 1"/>
</dbReference>
<gene>
    <name evidence="9" type="ORF">HERILL_LOCUS2548</name>
</gene>
<evidence type="ECO:0000259" key="8">
    <source>
        <dbReference type="PROSITE" id="PS50014"/>
    </source>
</evidence>
<evidence type="ECO:0000256" key="5">
    <source>
        <dbReference type="ARBA" id="ARBA00023242"/>
    </source>
</evidence>
<keyword evidence="5" id="KW-0539">Nucleus</keyword>
<feature type="compositionally biased region" description="Basic residues" evidence="7">
    <location>
        <begin position="1"/>
        <end position="11"/>
    </location>
</feature>
<dbReference type="PANTHER" id="PTHR22881">
    <property type="entry name" value="BROMODOMAIN CONTAINING PROTEIN"/>
    <property type="match status" value="1"/>
</dbReference>
<evidence type="ECO:0000313" key="10">
    <source>
        <dbReference type="Proteomes" id="UP000594454"/>
    </source>
</evidence>
<accession>A0A7R8UEQ6</accession>
<dbReference type="PRINTS" id="PR00503">
    <property type="entry name" value="BROMODOMAIN"/>
</dbReference>
<dbReference type="OMA" id="HQGHRER"/>
<feature type="region of interest" description="Disordered" evidence="7">
    <location>
        <begin position="361"/>
        <end position="381"/>
    </location>
</feature>
<dbReference type="PANTHER" id="PTHR22881:SF27">
    <property type="entry name" value="BROMODOMAIN CONTAINING 7_9"/>
    <property type="match status" value="1"/>
</dbReference>
<dbReference type="InParanoid" id="A0A7R8UEQ6"/>
<dbReference type="Pfam" id="PF12024">
    <property type="entry name" value="DUF3512"/>
    <property type="match status" value="1"/>
</dbReference>
<dbReference type="FunCoup" id="A0A7R8UEQ6">
    <property type="interactions" value="2437"/>
</dbReference>
<evidence type="ECO:0000313" key="9">
    <source>
        <dbReference type="EMBL" id="CAD7079328.1"/>
    </source>
</evidence>
<feature type="region of interest" description="Disordered" evidence="7">
    <location>
        <begin position="1"/>
        <end position="114"/>
    </location>
</feature>